<evidence type="ECO:0000313" key="4">
    <source>
        <dbReference type="Proteomes" id="UP000717328"/>
    </source>
</evidence>
<dbReference type="AlphaFoldDB" id="A0A9P7GMA1"/>
<dbReference type="Proteomes" id="UP000717328">
    <property type="component" value="Unassembled WGS sequence"/>
</dbReference>
<comment type="caution">
    <text evidence="3">The sequence shown here is derived from an EMBL/GenBank/DDBJ whole genome shotgun (WGS) entry which is preliminary data.</text>
</comment>
<dbReference type="SUPFAM" id="SSF52047">
    <property type="entry name" value="RNI-like"/>
    <property type="match status" value="1"/>
</dbReference>
<dbReference type="OrthoDB" id="3208947at2759"/>
<reference evidence="3" key="1">
    <citation type="submission" date="2021-02" db="EMBL/GenBank/DDBJ databases">
        <authorList>
            <person name="Nieuwenhuis M."/>
            <person name="Van De Peppel L.J.J."/>
        </authorList>
    </citation>
    <scope>NUCLEOTIDE SEQUENCE</scope>
    <source>
        <strain evidence="3">D49</strain>
    </source>
</reference>
<protein>
    <submittedName>
        <fullName evidence="3">Uncharacterized protein</fullName>
    </submittedName>
</protein>
<feature type="region of interest" description="Disordered" evidence="2">
    <location>
        <begin position="120"/>
        <end position="140"/>
    </location>
</feature>
<evidence type="ECO:0000256" key="2">
    <source>
        <dbReference type="SAM" id="MobiDB-lite"/>
    </source>
</evidence>
<reference evidence="3" key="2">
    <citation type="submission" date="2021-10" db="EMBL/GenBank/DDBJ databases">
        <title>Phylogenomics reveals ancestral predisposition of the termite-cultivated fungus Termitomyces towards a domesticated lifestyle.</title>
        <authorList>
            <person name="Auxier B."/>
            <person name="Grum-Grzhimaylo A."/>
            <person name="Cardenas M.E."/>
            <person name="Lodge J.D."/>
            <person name="Laessoe T."/>
            <person name="Pedersen O."/>
            <person name="Smith M.E."/>
            <person name="Kuyper T.W."/>
            <person name="Franco-Molano E.A."/>
            <person name="Baroni T.J."/>
            <person name="Aanen D.K."/>
        </authorList>
    </citation>
    <scope>NUCLEOTIDE SEQUENCE</scope>
    <source>
        <strain evidence="3">D49</strain>
    </source>
</reference>
<dbReference type="InterPro" id="IPR032675">
    <property type="entry name" value="LRR_dom_sf"/>
</dbReference>
<dbReference type="Gene3D" id="3.80.10.10">
    <property type="entry name" value="Ribonuclease Inhibitor"/>
    <property type="match status" value="1"/>
</dbReference>
<sequence>MGELDTKIDAAESALAQVVRESRCLITKMQNERALLEEQVDRTMAYLSPIRRLPSEMLRDIFLWSFEEHPCCAWVLAAIRLVTTQNASADTIRLWLERSGDTVPLDIEIFRQVINPVSDTESSSRRHRRSLSRTPSPPPWSLSFSHNQSLATHYVNVIPHTPLTQAGVTILPPAQTPILLHPHETWIPAPHLSDRPTVNPSRASLHWGHIAIYYLTEQMHRWERFIFRFDKQFSSMGALKSISGDAPLLREFEVSSAEAAFYPEWQWLPNAPSNTTVVLPKLQNVTLQYTPFKWSSPMFRTNLHTLNLRALPTSHLPLDRILYIVANNLELENLTLHFQGVLPAVLPLSPIKLPRLKKFHIGGHTLLSQLIDELSLPALTHLSLDFELRNPIEDTILNLLSISGAPHLTHLSIAYGTASNSASFYYGTGGVTITWTGLFPEMPHLVSLRAGGTPLEPLLAALAPPDEESDQATGWFCPKLQELGMRNCHAHSEGVVKLVQLVEARNPEIGYGTTPQVNGVTATRLTKLEMYDCAILGEDVVQWLENRIAEVICTEPDFDR</sequence>
<gene>
    <name evidence="3" type="ORF">H0H81_004254</name>
</gene>
<keyword evidence="1" id="KW-0175">Coiled coil</keyword>
<organism evidence="3 4">
    <name type="scientific">Sphagnurus paluster</name>
    <dbReference type="NCBI Taxonomy" id="117069"/>
    <lineage>
        <taxon>Eukaryota</taxon>
        <taxon>Fungi</taxon>
        <taxon>Dikarya</taxon>
        <taxon>Basidiomycota</taxon>
        <taxon>Agaricomycotina</taxon>
        <taxon>Agaricomycetes</taxon>
        <taxon>Agaricomycetidae</taxon>
        <taxon>Agaricales</taxon>
        <taxon>Tricholomatineae</taxon>
        <taxon>Lyophyllaceae</taxon>
        <taxon>Sphagnurus</taxon>
    </lineage>
</organism>
<keyword evidence="4" id="KW-1185">Reference proteome</keyword>
<name>A0A9P7GMA1_9AGAR</name>
<evidence type="ECO:0000313" key="3">
    <source>
        <dbReference type="EMBL" id="KAG5652641.1"/>
    </source>
</evidence>
<dbReference type="EMBL" id="JABCKI010000109">
    <property type="protein sequence ID" value="KAG5652641.1"/>
    <property type="molecule type" value="Genomic_DNA"/>
</dbReference>
<accession>A0A9P7GMA1</accession>
<proteinExistence type="predicted"/>
<feature type="coiled-coil region" evidence="1">
    <location>
        <begin position="1"/>
        <end position="39"/>
    </location>
</feature>
<evidence type="ECO:0000256" key="1">
    <source>
        <dbReference type="SAM" id="Coils"/>
    </source>
</evidence>